<dbReference type="PANTHER" id="PTHR32071">
    <property type="entry name" value="TRANSCRIPTIONAL REGULATORY PROTEIN"/>
    <property type="match status" value="1"/>
</dbReference>
<dbReference type="InterPro" id="IPR025944">
    <property type="entry name" value="Sigma_54_int_dom_CS"/>
</dbReference>
<comment type="caution">
    <text evidence="6">The sequence shown here is derived from an EMBL/GenBank/DDBJ whole genome shotgun (WGS) entry which is preliminary data.</text>
</comment>
<organism evidence="6">
    <name type="scientific">bioreactor metagenome</name>
    <dbReference type="NCBI Taxonomy" id="1076179"/>
    <lineage>
        <taxon>unclassified sequences</taxon>
        <taxon>metagenomes</taxon>
        <taxon>ecological metagenomes</taxon>
    </lineage>
</organism>
<feature type="domain" description="Sigma-54 factor interaction" evidence="5">
    <location>
        <begin position="1"/>
        <end position="113"/>
    </location>
</feature>
<accession>A0A645BAK9</accession>
<dbReference type="Gene3D" id="1.10.10.60">
    <property type="entry name" value="Homeodomain-like"/>
    <property type="match status" value="1"/>
</dbReference>
<dbReference type="InterPro" id="IPR009057">
    <property type="entry name" value="Homeodomain-like_sf"/>
</dbReference>
<evidence type="ECO:0000256" key="1">
    <source>
        <dbReference type="ARBA" id="ARBA00022741"/>
    </source>
</evidence>
<name>A0A645BAK9_9ZZZZ</name>
<protein>
    <submittedName>
        <fullName evidence="6">Anaerobic nitric oxide reductase transcription regulator NorR</fullName>
    </submittedName>
</protein>
<gene>
    <name evidence="6" type="primary">norR_108</name>
    <name evidence="6" type="ORF">SDC9_109382</name>
</gene>
<keyword evidence="3" id="KW-0805">Transcription regulation</keyword>
<sequence>MLLRVLEGGRFTRIGEREELEVDVRLLAATNRDLAAMVRDGKFREDLFHRLNVIQIRVPPLREHKEDIEKIANNYWLKQHHRRLEAQQIEALQIYDYPGNVRELFNLLERAGVLDETDFTRLIAEHKRMTENLAAKPEYDYPDDLEAMTRVHVRRVYEKCGNNLSKTAEALNAARNTVRKYLEE</sequence>
<proteinExistence type="predicted"/>
<dbReference type="GO" id="GO:0006355">
    <property type="term" value="P:regulation of DNA-templated transcription"/>
    <property type="evidence" value="ECO:0007669"/>
    <property type="project" value="InterPro"/>
</dbReference>
<dbReference type="Gene3D" id="3.40.50.300">
    <property type="entry name" value="P-loop containing nucleotide triphosphate hydrolases"/>
    <property type="match status" value="1"/>
</dbReference>
<dbReference type="InterPro" id="IPR058031">
    <property type="entry name" value="AAA_lid_NorR"/>
</dbReference>
<dbReference type="SUPFAM" id="SSF52540">
    <property type="entry name" value="P-loop containing nucleoside triphosphate hydrolases"/>
    <property type="match status" value="1"/>
</dbReference>
<dbReference type="PROSITE" id="PS00688">
    <property type="entry name" value="SIGMA54_INTERACT_3"/>
    <property type="match status" value="1"/>
</dbReference>
<dbReference type="InterPro" id="IPR002078">
    <property type="entry name" value="Sigma_54_int"/>
</dbReference>
<dbReference type="GO" id="GO:0005524">
    <property type="term" value="F:ATP binding"/>
    <property type="evidence" value="ECO:0007669"/>
    <property type="project" value="UniProtKB-KW"/>
</dbReference>
<evidence type="ECO:0000256" key="4">
    <source>
        <dbReference type="ARBA" id="ARBA00023163"/>
    </source>
</evidence>
<keyword evidence="2" id="KW-0067">ATP-binding</keyword>
<dbReference type="EMBL" id="VSSQ01018903">
    <property type="protein sequence ID" value="MPM62509.1"/>
    <property type="molecule type" value="Genomic_DNA"/>
</dbReference>
<dbReference type="Pfam" id="PF25601">
    <property type="entry name" value="AAA_lid_14"/>
    <property type="match status" value="1"/>
</dbReference>
<evidence type="ECO:0000256" key="2">
    <source>
        <dbReference type="ARBA" id="ARBA00022840"/>
    </source>
</evidence>
<keyword evidence="4" id="KW-0804">Transcription</keyword>
<evidence type="ECO:0000256" key="3">
    <source>
        <dbReference type="ARBA" id="ARBA00023015"/>
    </source>
</evidence>
<dbReference type="PROSITE" id="PS50045">
    <property type="entry name" value="SIGMA54_INTERACT_4"/>
    <property type="match status" value="1"/>
</dbReference>
<evidence type="ECO:0000313" key="6">
    <source>
        <dbReference type="EMBL" id="MPM62509.1"/>
    </source>
</evidence>
<dbReference type="Pfam" id="PF00158">
    <property type="entry name" value="Sigma54_activat"/>
    <property type="match status" value="1"/>
</dbReference>
<dbReference type="AlphaFoldDB" id="A0A645BAK9"/>
<reference evidence="6" key="1">
    <citation type="submission" date="2019-08" db="EMBL/GenBank/DDBJ databases">
        <authorList>
            <person name="Kucharzyk K."/>
            <person name="Murdoch R.W."/>
            <person name="Higgins S."/>
            <person name="Loffler F."/>
        </authorList>
    </citation>
    <scope>NUCLEOTIDE SEQUENCE</scope>
</reference>
<dbReference type="InterPro" id="IPR027417">
    <property type="entry name" value="P-loop_NTPase"/>
</dbReference>
<evidence type="ECO:0000259" key="5">
    <source>
        <dbReference type="PROSITE" id="PS50045"/>
    </source>
</evidence>
<dbReference type="Gene3D" id="1.10.8.60">
    <property type="match status" value="1"/>
</dbReference>
<keyword evidence="1" id="KW-0547">Nucleotide-binding</keyword>
<dbReference type="SUPFAM" id="SSF46689">
    <property type="entry name" value="Homeodomain-like"/>
    <property type="match status" value="1"/>
</dbReference>